<reference evidence="2 3" key="1">
    <citation type="submission" date="2019-04" db="EMBL/GenBank/DDBJ databases">
        <title>Annotation for the trematode Fasciola gigantica.</title>
        <authorList>
            <person name="Choi Y.-J."/>
        </authorList>
    </citation>
    <scope>NUCLEOTIDE SEQUENCE [LARGE SCALE GENOMIC DNA]</scope>
    <source>
        <strain evidence="2">Uganda_cow_1</strain>
    </source>
</reference>
<dbReference type="PANTHER" id="PTHR15977:SF15">
    <property type="entry name" value="CILIA- AND FLAGELLA-ASSOCIATED PROTEIN 46"/>
    <property type="match status" value="1"/>
</dbReference>
<evidence type="ECO:0000313" key="3">
    <source>
        <dbReference type="Proteomes" id="UP000316759"/>
    </source>
</evidence>
<dbReference type="OrthoDB" id="68437at2759"/>
<feature type="region of interest" description="Disordered" evidence="1">
    <location>
        <begin position="730"/>
        <end position="778"/>
    </location>
</feature>
<dbReference type="PANTHER" id="PTHR15977">
    <property type="entry name" value="CILIA- AND FLAGELLA-ASSOCIATED PROTEIN 46"/>
    <property type="match status" value="1"/>
</dbReference>
<dbReference type="GO" id="GO:0060294">
    <property type="term" value="P:cilium movement involved in cell motility"/>
    <property type="evidence" value="ECO:0007669"/>
    <property type="project" value="InterPro"/>
</dbReference>
<comment type="caution">
    <text evidence="2">The sequence shown here is derived from an EMBL/GenBank/DDBJ whole genome shotgun (WGS) entry which is preliminary data.</text>
</comment>
<name>A0A504Z1K2_FASGI</name>
<organism evidence="2 3">
    <name type="scientific">Fasciola gigantica</name>
    <name type="common">Giant liver fluke</name>
    <dbReference type="NCBI Taxonomy" id="46835"/>
    <lineage>
        <taxon>Eukaryota</taxon>
        <taxon>Metazoa</taxon>
        <taxon>Spiralia</taxon>
        <taxon>Lophotrochozoa</taxon>
        <taxon>Platyhelminthes</taxon>
        <taxon>Trematoda</taxon>
        <taxon>Digenea</taxon>
        <taxon>Plagiorchiida</taxon>
        <taxon>Echinostomata</taxon>
        <taxon>Echinostomatoidea</taxon>
        <taxon>Fasciolidae</taxon>
        <taxon>Fasciola</taxon>
    </lineage>
</organism>
<dbReference type="GO" id="GO:0035082">
    <property type="term" value="P:axoneme assembly"/>
    <property type="evidence" value="ECO:0007669"/>
    <property type="project" value="InterPro"/>
</dbReference>
<accession>A0A504Z1K2</accession>
<protein>
    <submittedName>
        <fullName evidence="2">Uncharacterized protein</fullName>
    </submittedName>
</protein>
<keyword evidence="3" id="KW-1185">Reference proteome</keyword>
<dbReference type="EMBL" id="SUNJ01002041">
    <property type="protein sequence ID" value="TPP66301.1"/>
    <property type="molecule type" value="Genomic_DNA"/>
</dbReference>
<dbReference type="Proteomes" id="UP000316759">
    <property type="component" value="Unassembled WGS sequence"/>
</dbReference>
<proteinExistence type="predicted"/>
<feature type="region of interest" description="Disordered" evidence="1">
    <location>
        <begin position="679"/>
        <end position="700"/>
    </location>
</feature>
<dbReference type="InterPro" id="IPR039586">
    <property type="entry name" value="CFAP46"/>
</dbReference>
<evidence type="ECO:0000313" key="2">
    <source>
        <dbReference type="EMBL" id="TPP66301.1"/>
    </source>
</evidence>
<gene>
    <name evidence="2" type="ORF">FGIG_01737</name>
</gene>
<dbReference type="STRING" id="46835.A0A504Z1K2"/>
<evidence type="ECO:0000256" key="1">
    <source>
        <dbReference type="SAM" id="MobiDB-lite"/>
    </source>
</evidence>
<dbReference type="AlphaFoldDB" id="A0A504Z1K2"/>
<sequence length="1058" mass="117977">MSRLFQAFSFSFFKRHQHADQIWLQSSAPRLLEEAGKLLAECGHSRNALRLGWLPLATYWSRLFTIQIRTYLSGVSIPVERDLFEAEIMLVEFLSRVMQANVAYERIKGELDRQKDPLARAVNIYASHEPEASNTEMTDTERVWNEKTSTAFDTVTSLLANMFVSSERLPLIRARCLVQLGRILRLQSEHLIPDIPSLWDEVPRKDNEDREIVDDTAEYIPTRSSEKMPLSVEDLHLGYRWRTKEDVFADLRLHQFTVDLRALSTTVLLSAFKLATQNQWVGLSTSIMEELLICVGGSHEAFLNSTQGLLNGFQSYTTCCRLRTHLASTVLLYSTDSDITDSSLSCHKVTSINNRSALSRGETLLRQFLWLMPCSLCGDSTSLAALFGLVSDAEPRSYAEQMTWSVGLKSVLSGGFFSTPGGLDHGTADHSVTASPWITKCQSLLFTQCSPWNLTDVKSSIILEPGNSLTSALTALPGSNSSYARSWNVLLMEHSSDYQFLYVSLPICQEKKLFSGTGSVRRVSTTKSVGKKSGQFAYLRIATNRMNLIQSVLSWKSFLSSVDKSLRQKRNMISGAFGEPNVKTYGPLMDVINHMVVQWVQTLAIRRSSSTDSNKISLKPSHSSITAVLKQLLDSNRSTNGLLMLTDMWLAELPLEAFLMQPIVVRLVEQNALHRVSVVSPSNPGSAKDAKQQTRNSRSRSAIRTCQLPFTWISRDFSLQWVCSRLTGHQHLNKNDSGETSVDPTVKPSARKSEQHGIGPRHPLLRDQVSKHGVTGQSRSNVSVGLTINSSAVRYIVDLYGDTVTLLEESEREKRISTFGSALSTSNSQDPSGRLMSLVFADHMTAICNNPSTRSQTYTNRWIGMTGQVLDGYVPSTEEIYSILNENTEGFFAYMPESLLSQIPPNIIANLSLTGCRFACLFDRVHTPGSLLRQGKLEVTKTILEHELEQPTAAAVLLSLVGCQSILMSSWTTNVTELQYSIEGLLKALLDENRPVGESTSVLQLKHMLMNHAALSGTVKQDKPEQSIESRLSSEYILPALDWTAFNMVLYGLPNISF</sequence>